<comment type="caution">
    <text evidence="2">The sequence shown here is derived from an EMBL/GenBank/DDBJ whole genome shotgun (WGS) entry which is preliminary data.</text>
</comment>
<evidence type="ECO:0000313" key="2">
    <source>
        <dbReference type="EMBL" id="KAG8501633.1"/>
    </source>
</evidence>
<protein>
    <recommendedName>
        <fullName evidence="4">Myb-like domain-containing protein</fullName>
    </recommendedName>
</protein>
<dbReference type="EMBL" id="JAHUZN010000002">
    <property type="protein sequence ID" value="KAG8501633.1"/>
    <property type="molecule type" value="Genomic_DNA"/>
</dbReference>
<dbReference type="OrthoDB" id="1908944at2759"/>
<dbReference type="CDD" id="cd00167">
    <property type="entry name" value="SANT"/>
    <property type="match status" value="1"/>
</dbReference>
<proteinExistence type="predicted"/>
<reference evidence="2 3" key="1">
    <citation type="journal article" date="2021" name="bioRxiv">
        <title>The Gossypium anomalum genome as a resource for cotton improvement and evolutionary analysis of hybrid incompatibility.</title>
        <authorList>
            <person name="Grover C.E."/>
            <person name="Yuan D."/>
            <person name="Arick M.A."/>
            <person name="Miller E.R."/>
            <person name="Hu G."/>
            <person name="Peterson D.G."/>
            <person name="Wendel J.F."/>
            <person name="Udall J.A."/>
        </authorList>
    </citation>
    <scope>NUCLEOTIDE SEQUENCE [LARGE SCALE GENOMIC DNA]</scope>
    <source>
        <strain evidence="2">JFW-Udall</strain>
        <tissue evidence="2">Leaf</tissue>
    </source>
</reference>
<gene>
    <name evidence="2" type="ORF">CXB51_004072</name>
</gene>
<dbReference type="PANTHER" id="PTHR46872:SF4">
    <property type="entry name" value="MYB-LIKE DOMAIN-CONTAINING PROTEIN"/>
    <property type="match status" value="1"/>
</dbReference>
<name>A0A8J5Z308_9ROSI</name>
<sequence>MGILVLLFVQPKLHSLKDLEKLNPSTKMIHKRPYTDDSQEVACKHMRQCEDTVHFASFVDVNDVHPNNAFQSHQISEFQFEEGKWKDIYTGCQDEVRFAEDQWNNVHSGTNKDYKSGASACVPHFWWVNGNGMDADAELNVAVHLPLFPEYFASGNQVQAFLHSDEIYSSLLSPKKVSVGPEYQADIPEWSQQDMKSSLDYFDTSDPQLALRSSRAGLMVDDDYGKKMMGTCVIPMPDSEATSMFCFEDVRHGIDCDCLDRGSIRCIGQHVTEAREKLRGNLGLEIFRELGFCDMGEEVAKGWTEEEELAFDNVVLSNPFSVGKNFWDHLPVVLPSRTKKEAISYYFNVFMLRKRAEQNRIYPLHIDSDDDEWQAAECGIPAGDDDSVVESPTGHETAAHYENNDEEDCHEDIENDYDNEHGVDSSENAADDFCKDITEEEDEGDIDEISRHHGERFIDNYSCSDFQLVSRVKGNNEDDYNDVQDDSCTSYEYQGSRLIPMVCLRRRWMQINPV</sequence>
<accession>A0A8J5Z308</accession>
<evidence type="ECO:0008006" key="4">
    <source>
        <dbReference type="Google" id="ProtNLM"/>
    </source>
</evidence>
<dbReference type="InterPro" id="IPR001005">
    <property type="entry name" value="SANT/Myb"/>
</dbReference>
<keyword evidence="3" id="KW-1185">Reference proteome</keyword>
<feature type="region of interest" description="Disordered" evidence="1">
    <location>
        <begin position="381"/>
        <end position="401"/>
    </location>
</feature>
<evidence type="ECO:0000313" key="3">
    <source>
        <dbReference type="Proteomes" id="UP000701853"/>
    </source>
</evidence>
<dbReference type="PANTHER" id="PTHR46872">
    <property type="entry name" value="DNA BINDING PROTEIN"/>
    <property type="match status" value="1"/>
</dbReference>
<dbReference type="Proteomes" id="UP000701853">
    <property type="component" value="Chromosome 2"/>
</dbReference>
<evidence type="ECO:0000256" key="1">
    <source>
        <dbReference type="SAM" id="MobiDB-lite"/>
    </source>
</evidence>
<organism evidence="2 3">
    <name type="scientific">Gossypium anomalum</name>
    <dbReference type="NCBI Taxonomy" id="47600"/>
    <lineage>
        <taxon>Eukaryota</taxon>
        <taxon>Viridiplantae</taxon>
        <taxon>Streptophyta</taxon>
        <taxon>Embryophyta</taxon>
        <taxon>Tracheophyta</taxon>
        <taxon>Spermatophyta</taxon>
        <taxon>Magnoliopsida</taxon>
        <taxon>eudicotyledons</taxon>
        <taxon>Gunneridae</taxon>
        <taxon>Pentapetalae</taxon>
        <taxon>rosids</taxon>
        <taxon>malvids</taxon>
        <taxon>Malvales</taxon>
        <taxon>Malvaceae</taxon>
        <taxon>Malvoideae</taxon>
        <taxon>Gossypium</taxon>
    </lineage>
</organism>
<dbReference type="AlphaFoldDB" id="A0A8J5Z308"/>